<dbReference type="PROSITE" id="PS50011">
    <property type="entry name" value="PROTEIN_KINASE_DOM"/>
    <property type="match status" value="1"/>
</dbReference>
<dbReference type="AlphaFoldDB" id="I7MM71"/>
<dbReference type="PROSITE" id="PS00108">
    <property type="entry name" value="PROTEIN_KINASE_ST"/>
    <property type="match status" value="1"/>
</dbReference>
<keyword evidence="4" id="KW-1185">Reference proteome</keyword>
<dbReference type="PANTHER" id="PTHR24359:SF1">
    <property type="entry name" value="INHIBITOR OF NUCLEAR FACTOR KAPPA-B KINASE EPSILON SUBUNIT HOMOLOG 1-RELATED"/>
    <property type="match status" value="1"/>
</dbReference>
<proteinExistence type="predicted"/>
<feature type="region of interest" description="Disordered" evidence="1">
    <location>
        <begin position="796"/>
        <end position="819"/>
    </location>
</feature>
<feature type="compositionally biased region" description="Basic and acidic residues" evidence="1">
    <location>
        <begin position="249"/>
        <end position="258"/>
    </location>
</feature>
<feature type="region of interest" description="Disordered" evidence="1">
    <location>
        <begin position="1"/>
        <end position="22"/>
    </location>
</feature>
<dbReference type="Pfam" id="PF00069">
    <property type="entry name" value="Pkinase"/>
    <property type="match status" value="1"/>
</dbReference>
<feature type="domain" description="Protein kinase" evidence="2">
    <location>
        <begin position="290"/>
        <end position="637"/>
    </location>
</feature>
<dbReference type="Proteomes" id="UP000009168">
    <property type="component" value="Unassembled WGS sequence"/>
</dbReference>
<dbReference type="GeneID" id="7838340"/>
<feature type="compositionally biased region" description="Acidic residues" evidence="1">
    <location>
        <begin position="220"/>
        <end position="248"/>
    </location>
</feature>
<keyword evidence="3" id="KW-0808">Transferase</keyword>
<sequence length="819" mass="95941">MEQVFQQQQSKQSERKSGQTNEIYTQQKSNFNLSQEINSVENINNQYEIIINQNQDRCISQPFGEWPISANKIISSSSSFHMTNKIVKQHHNQLPLLSCCRHTNNSKLRQCLPNTECFEENTTHHNSSQSSLNTSSVSCSSNQNIFESIYFSRPPAPSSSSSTQRKQKQLMMKPKILYEEQDEDIDEVHTNNEVENNSDNQLDIKDQQMIHDFTSKESSFDEEQEEERDNDDEDNDDNDMDSENEFDENQEKQQRGSDQEEGNIDEDLKQSFEDINSYMYSLTNEIRQNSHNAKLIAKGSQSHIYSLAVDIPSNSHCEFQPEIKNVVLKTYFHQNNVEQCNQECDKLGKEFYILQKFSGHPYIIQAYSLEHDLNLPKVNAKRINQNQYSDNPYNCSLVMEQATCDLITYFTQDVYKTHPHHYYKFLQNKHQYSILCSNDFSTQVKNSFYNCFPGIFYDILTGLDVIHSSKLAHNDIKPDNMLFFSSSSSAKLCDFERCNSQSFDLKRTDFVYQSPEIVQIYKEYKRTNEINTKLFHLDLLKNDIFSFGVTLFSTMFGFYPFADQFEKNNQDELYSLLISADRDQFWQEKEISSICQTIEHNTNFSYLYNFKKFIEDTLEENPSNRIDTSSLMNHDFFEEQRHYRTEKDLYDQAARQYHQNTNNSSKAPASQKNKINPSVQMDKSLYSANKINDQEEYQTIQTNCIQPIYYLTPQTKANSIISRSRQVSIDCEFTLKRSCSVGDKQREFFFSPSGPFSNEQIMLSKELEKETQLIKAQQAKFVKNNKTQITEKNQISKQSDDYFEDEIDESDYDDDELHI</sequence>
<dbReference type="eggNOG" id="KOG0032">
    <property type="taxonomic scope" value="Eukaryota"/>
</dbReference>
<dbReference type="GO" id="GO:0004674">
    <property type="term" value="F:protein serine/threonine kinase activity"/>
    <property type="evidence" value="ECO:0007669"/>
    <property type="project" value="TreeGrafter"/>
</dbReference>
<accession>I7MM71</accession>
<dbReference type="InParanoid" id="I7MM71"/>
<keyword evidence="3" id="KW-0418">Kinase</keyword>
<dbReference type="KEGG" id="tet:TTHERM_00300030"/>
<evidence type="ECO:0000313" key="4">
    <source>
        <dbReference type="Proteomes" id="UP000009168"/>
    </source>
</evidence>
<dbReference type="OrthoDB" id="4062651at2759"/>
<protein>
    <submittedName>
        <fullName evidence="3">Kinase domain protein</fullName>
    </submittedName>
</protein>
<feature type="compositionally biased region" description="Acidic residues" evidence="1">
    <location>
        <begin position="801"/>
        <end position="819"/>
    </location>
</feature>
<dbReference type="RefSeq" id="XP_001024530.2">
    <property type="nucleotide sequence ID" value="XM_001024530.2"/>
</dbReference>
<evidence type="ECO:0000259" key="2">
    <source>
        <dbReference type="PROSITE" id="PS50011"/>
    </source>
</evidence>
<dbReference type="SUPFAM" id="SSF56112">
    <property type="entry name" value="Protein kinase-like (PK-like)"/>
    <property type="match status" value="1"/>
</dbReference>
<evidence type="ECO:0000313" key="3">
    <source>
        <dbReference type="EMBL" id="EAS04285.2"/>
    </source>
</evidence>
<name>I7MM71_TETTS</name>
<dbReference type="InterPro" id="IPR000719">
    <property type="entry name" value="Prot_kinase_dom"/>
</dbReference>
<dbReference type="GO" id="GO:0005524">
    <property type="term" value="F:ATP binding"/>
    <property type="evidence" value="ECO:0007669"/>
    <property type="project" value="InterPro"/>
</dbReference>
<feature type="region of interest" description="Disordered" evidence="1">
    <location>
        <begin position="215"/>
        <end position="266"/>
    </location>
</feature>
<evidence type="ECO:0000256" key="1">
    <source>
        <dbReference type="SAM" id="MobiDB-lite"/>
    </source>
</evidence>
<gene>
    <name evidence="3" type="ORF">TTHERM_00300030</name>
</gene>
<reference evidence="4" key="1">
    <citation type="journal article" date="2006" name="PLoS Biol.">
        <title>Macronuclear genome sequence of the ciliate Tetrahymena thermophila, a model eukaryote.</title>
        <authorList>
            <person name="Eisen J.A."/>
            <person name="Coyne R.S."/>
            <person name="Wu M."/>
            <person name="Wu D."/>
            <person name="Thiagarajan M."/>
            <person name="Wortman J.R."/>
            <person name="Badger J.H."/>
            <person name="Ren Q."/>
            <person name="Amedeo P."/>
            <person name="Jones K.M."/>
            <person name="Tallon L.J."/>
            <person name="Delcher A.L."/>
            <person name="Salzberg S.L."/>
            <person name="Silva J.C."/>
            <person name="Haas B.J."/>
            <person name="Majoros W.H."/>
            <person name="Farzad M."/>
            <person name="Carlton J.M."/>
            <person name="Smith R.K. Jr."/>
            <person name="Garg J."/>
            <person name="Pearlman R.E."/>
            <person name="Karrer K.M."/>
            <person name="Sun L."/>
            <person name="Manning G."/>
            <person name="Elde N.C."/>
            <person name="Turkewitz A.P."/>
            <person name="Asai D.J."/>
            <person name="Wilkes D.E."/>
            <person name="Wang Y."/>
            <person name="Cai H."/>
            <person name="Collins K."/>
            <person name="Stewart B.A."/>
            <person name="Lee S.R."/>
            <person name="Wilamowska K."/>
            <person name="Weinberg Z."/>
            <person name="Ruzzo W.L."/>
            <person name="Wloga D."/>
            <person name="Gaertig J."/>
            <person name="Frankel J."/>
            <person name="Tsao C.-C."/>
            <person name="Gorovsky M.A."/>
            <person name="Keeling P.J."/>
            <person name="Waller R.F."/>
            <person name="Patron N.J."/>
            <person name="Cherry J.M."/>
            <person name="Stover N.A."/>
            <person name="Krieger C.J."/>
            <person name="del Toro C."/>
            <person name="Ryder H.F."/>
            <person name="Williamson S.C."/>
            <person name="Barbeau R.A."/>
            <person name="Hamilton E.P."/>
            <person name="Orias E."/>
        </authorList>
    </citation>
    <scope>NUCLEOTIDE SEQUENCE [LARGE SCALE GENOMIC DNA]</scope>
    <source>
        <strain evidence="4">SB210</strain>
    </source>
</reference>
<dbReference type="Gene3D" id="1.10.510.10">
    <property type="entry name" value="Transferase(Phosphotransferase) domain 1"/>
    <property type="match status" value="1"/>
</dbReference>
<organism evidence="3 4">
    <name type="scientific">Tetrahymena thermophila (strain SB210)</name>
    <dbReference type="NCBI Taxonomy" id="312017"/>
    <lineage>
        <taxon>Eukaryota</taxon>
        <taxon>Sar</taxon>
        <taxon>Alveolata</taxon>
        <taxon>Ciliophora</taxon>
        <taxon>Intramacronucleata</taxon>
        <taxon>Oligohymenophorea</taxon>
        <taxon>Hymenostomatida</taxon>
        <taxon>Tetrahymenina</taxon>
        <taxon>Tetrahymenidae</taxon>
        <taxon>Tetrahymena</taxon>
    </lineage>
</organism>
<feature type="compositionally biased region" description="Low complexity" evidence="1">
    <location>
        <begin position="1"/>
        <end position="11"/>
    </location>
</feature>
<dbReference type="SMART" id="SM00220">
    <property type="entry name" value="S_TKc"/>
    <property type="match status" value="1"/>
</dbReference>
<dbReference type="EMBL" id="GG662449">
    <property type="protein sequence ID" value="EAS04285.2"/>
    <property type="molecule type" value="Genomic_DNA"/>
</dbReference>
<dbReference type="InterPro" id="IPR008271">
    <property type="entry name" value="Ser/Thr_kinase_AS"/>
</dbReference>
<feature type="region of interest" description="Disordered" evidence="1">
    <location>
        <begin position="151"/>
        <end position="170"/>
    </location>
</feature>
<dbReference type="InterPro" id="IPR011009">
    <property type="entry name" value="Kinase-like_dom_sf"/>
</dbReference>
<dbReference type="PANTHER" id="PTHR24359">
    <property type="entry name" value="SERINE/THREONINE-PROTEIN KINASE SBK1"/>
    <property type="match status" value="1"/>
</dbReference>